<dbReference type="AlphaFoldDB" id="A0A919TYY3"/>
<feature type="region of interest" description="Disordered" evidence="1">
    <location>
        <begin position="1"/>
        <end position="42"/>
    </location>
</feature>
<name>A0A919TYY3_9ACTN</name>
<reference evidence="2" key="1">
    <citation type="submission" date="2021-01" db="EMBL/GenBank/DDBJ databases">
        <title>Whole genome shotgun sequence of Actinoplanes tereljensis NBRC 105297.</title>
        <authorList>
            <person name="Komaki H."/>
            <person name="Tamura T."/>
        </authorList>
    </citation>
    <scope>NUCLEOTIDE SEQUENCE</scope>
    <source>
        <strain evidence="2">NBRC 105297</strain>
    </source>
</reference>
<dbReference type="Proteomes" id="UP000623608">
    <property type="component" value="Unassembled WGS sequence"/>
</dbReference>
<evidence type="ECO:0000313" key="2">
    <source>
        <dbReference type="EMBL" id="GIF25730.1"/>
    </source>
</evidence>
<gene>
    <name evidence="2" type="ORF">Ate02nite_84600</name>
</gene>
<comment type="caution">
    <text evidence="2">The sequence shown here is derived from an EMBL/GenBank/DDBJ whole genome shotgun (WGS) entry which is preliminary data.</text>
</comment>
<proteinExistence type="predicted"/>
<dbReference type="EMBL" id="BOMY01000053">
    <property type="protein sequence ID" value="GIF25730.1"/>
    <property type="molecule type" value="Genomic_DNA"/>
</dbReference>
<evidence type="ECO:0000256" key="1">
    <source>
        <dbReference type="SAM" id="MobiDB-lite"/>
    </source>
</evidence>
<accession>A0A919TYY3</accession>
<keyword evidence="3" id="KW-1185">Reference proteome</keyword>
<protein>
    <submittedName>
        <fullName evidence="2">Uncharacterized protein</fullName>
    </submittedName>
</protein>
<evidence type="ECO:0000313" key="3">
    <source>
        <dbReference type="Proteomes" id="UP000623608"/>
    </source>
</evidence>
<sequence>MYNVAVVASEHVKKELETEMAEEPDELNEHENTPGHPQARGTLPMARLLTDPAVEEWIQELAASAPPMTEDQRSRLSRLLRFNRVRTERPGT</sequence>
<organism evidence="2 3">
    <name type="scientific">Paractinoplanes tereljensis</name>
    <dbReference type="NCBI Taxonomy" id="571912"/>
    <lineage>
        <taxon>Bacteria</taxon>
        <taxon>Bacillati</taxon>
        <taxon>Actinomycetota</taxon>
        <taxon>Actinomycetes</taxon>
        <taxon>Micromonosporales</taxon>
        <taxon>Micromonosporaceae</taxon>
        <taxon>Paractinoplanes</taxon>
    </lineage>
</organism>